<evidence type="ECO:0000256" key="1">
    <source>
        <dbReference type="SAM" id="Phobius"/>
    </source>
</evidence>
<name>A0A183TPB1_SCHSO</name>
<proteinExistence type="predicted"/>
<dbReference type="Gene3D" id="1.20.1070.10">
    <property type="entry name" value="Rhodopsin 7-helix transmembrane proteins"/>
    <property type="match status" value="1"/>
</dbReference>
<sequence>LTDRIFRVSNAVCQPPLVSTVNNQNCPFPARLPSCLSAAVASPSLSCIFVLCGVNAVASLWCILVIGFAHARPCCSQACDISAVVTNVPPPLSTLTYDIEALPDRSVPLQLDGCGREEEARPIMHECLPRGNPIYTIKGIDSCSFPCRRPLFRPEEYSLARNLTFCASIVGIVLNLFVLVRLATLIVLPTTFTLLFSRNGLSTTISINSSSQRPVCHLLHHADLNPLTGPLPSSTVGPTCCHHHQEIDGAAIPCTVGGFYRLPHTALFFIHLAFLFGCIGWLLPHLPAVGDRIACRPDGSIRVGEPKHITGEEPAGGRSTELRHLPTYVVCTGERQQISPSDYEGRACVQTDLAATMTAVQVIRVRQWSAVEKRKPILGQQASRDL</sequence>
<feature type="transmembrane region" description="Helical" evidence="1">
    <location>
        <begin position="48"/>
        <end position="69"/>
    </location>
</feature>
<keyword evidence="1" id="KW-1133">Transmembrane helix</keyword>
<feature type="transmembrane region" description="Helical" evidence="1">
    <location>
        <begin position="266"/>
        <end position="283"/>
    </location>
</feature>
<reference evidence="2" key="1">
    <citation type="submission" date="2016-06" db="UniProtKB">
        <authorList>
            <consortium name="WormBaseParasite"/>
        </authorList>
    </citation>
    <scope>IDENTIFICATION</scope>
</reference>
<dbReference type="WBParaSite" id="SSLN_0001899601-mRNA-1">
    <property type="protein sequence ID" value="SSLN_0001899601-mRNA-1"/>
    <property type="gene ID" value="SSLN_0001899601"/>
</dbReference>
<protein>
    <submittedName>
        <fullName evidence="2">FZ domain-containing protein</fullName>
    </submittedName>
</protein>
<organism evidence="2">
    <name type="scientific">Schistocephalus solidus</name>
    <name type="common">Tapeworm</name>
    <dbReference type="NCBI Taxonomy" id="70667"/>
    <lineage>
        <taxon>Eukaryota</taxon>
        <taxon>Metazoa</taxon>
        <taxon>Spiralia</taxon>
        <taxon>Lophotrochozoa</taxon>
        <taxon>Platyhelminthes</taxon>
        <taxon>Cestoda</taxon>
        <taxon>Eucestoda</taxon>
        <taxon>Diphyllobothriidea</taxon>
        <taxon>Diphyllobothriidae</taxon>
        <taxon>Schistocephalus</taxon>
    </lineage>
</organism>
<evidence type="ECO:0000313" key="2">
    <source>
        <dbReference type="WBParaSite" id="SSLN_0001899601-mRNA-1"/>
    </source>
</evidence>
<keyword evidence="1" id="KW-0812">Transmembrane</keyword>
<accession>A0A183TPB1</accession>
<feature type="transmembrane region" description="Helical" evidence="1">
    <location>
        <begin position="163"/>
        <end position="188"/>
    </location>
</feature>
<dbReference type="AlphaFoldDB" id="A0A183TPB1"/>
<keyword evidence="1" id="KW-0472">Membrane</keyword>